<evidence type="ECO:0000313" key="3">
    <source>
        <dbReference type="Proteomes" id="UP000761534"/>
    </source>
</evidence>
<feature type="region of interest" description="Disordered" evidence="1">
    <location>
        <begin position="150"/>
        <end position="247"/>
    </location>
</feature>
<dbReference type="VEuPathDB" id="FungiDB:TRICI_002189"/>
<name>A0A642V7D0_9ASCO</name>
<feature type="compositionally biased region" description="Polar residues" evidence="1">
    <location>
        <begin position="194"/>
        <end position="211"/>
    </location>
</feature>
<dbReference type="Proteomes" id="UP000761534">
    <property type="component" value="Unassembled WGS sequence"/>
</dbReference>
<comment type="caution">
    <text evidence="2">The sequence shown here is derived from an EMBL/GenBank/DDBJ whole genome shotgun (WGS) entry which is preliminary data.</text>
</comment>
<reference evidence="2" key="1">
    <citation type="journal article" date="2019" name="G3 (Bethesda)">
        <title>Genome Assemblies of Two Rare Opportunistic Yeast Pathogens: Diutina rugosa (syn. Candida rugosa) and Trichomonascus ciferrii (syn. Candida ciferrii).</title>
        <authorList>
            <person name="Mixao V."/>
            <person name="Saus E."/>
            <person name="Hansen A.P."/>
            <person name="Lass-Florl C."/>
            <person name="Gabaldon T."/>
        </authorList>
    </citation>
    <scope>NUCLEOTIDE SEQUENCE</scope>
    <source>
        <strain evidence="2">CBS 4856</strain>
    </source>
</reference>
<evidence type="ECO:0000256" key="1">
    <source>
        <dbReference type="SAM" id="MobiDB-lite"/>
    </source>
</evidence>
<evidence type="ECO:0000313" key="2">
    <source>
        <dbReference type="EMBL" id="KAA8915677.1"/>
    </source>
</evidence>
<dbReference type="AlphaFoldDB" id="A0A642V7D0"/>
<gene>
    <name evidence="2" type="ORF">TRICI_002189</name>
</gene>
<feature type="compositionally biased region" description="Basic residues" evidence="1">
    <location>
        <begin position="216"/>
        <end position="226"/>
    </location>
</feature>
<organism evidence="2 3">
    <name type="scientific">Trichomonascus ciferrii</name>
    <dbReference type="NCBI Taxonomy" id="44093"/>
    <lineage>
        <taxon>Eukaryota</taxon>
        <taxon>Fungi</taxon>
        <taxon>Dikarya</taxon>
        <taxon>Ascomycota</taxon>
        <taxon>Saccharomycotina</taxon>
        <taxon>Dipodascomycetes</taxon>
        <taxon>Dipodascales</taxon>
        <taxon>Trichomonascaceae</taxon>
        <taxon>Trichomonascus</taxon>
        <taxon>Trichomonascus ciferrii complex</taxon>
    </lineage>
</organism>
<sequence>MNSVQTPRPDTANIREEHDRPLVEGLLSKVHIDENDHDERYLQAYLKRTSKRLSSFSDMMARPSYTIDDIANFNPRKEQNMGYNDKVTAWLDKLFIPEYRAQAIPGEGVQYTLSQPYPPTVSDTLSHYSSEQAEEEENWRKRTKAVLRAYRREPEQVKPGIRPTSDPKTSIAIEISPVSLRLSPKKKGIDSKAISKNSSPQGRRTKPTSGGTPPHRYNHHRRHNRSYPKPEQVVGYYNWRFNDSNKQ</sequence>
<keyword evidence="3" id="KW-1185">Reference proteome</keyword>
<accession>A0A642V7D0</accession>
<protein>
    <submittedName>
        <fullName evidence="2">Uncharacterized protein</fullName>
    </submittedName>
</protein>
<proteinExistence type="predicted"/>
<dbReference type="EMBL" id="SWFS01000151">
    <property type="protein sequence ID" value="KAA8915677.1"/>
    <property type="molecule type" value="Genomic_DNA"/>
</dbReference>